<dbReference type="Gene3D" id="3.40.50.1820">
    <property type="entry name" value="alpha/beta hydrolase"/>
    <property type="match status" value="1"/>
</dbReference>
<dbReference type="InterPro" id="IPR029058">
    <property type="entry name" value="AB_hydrolase_fold"/>
</dbReference>
<dbReference type="InterPro" id="IPR010076">
    <property type="entry name" value="BioH"/>
</dbReference>
<sequence length="241" mass="26986">MIHGWGMNSAVFTPLHSSLSQYRVHYVDLPGFGNSTAIDGEIDNWLEALIKVLPESAIWVGWSLGGLVATLAATQYPQKIKGLITIASSPCFMAREEEKWPGIPPQVLAQFGQSLHKDLSKTVERFLAIQAMGSATAKEDIKQLRSLVLAKPLPNSNALLQGLKMLEEVDLRPKLNQIEMPWLRIWGRLDSLVPRHVPALMPKNVELYQDVILNKASHAPFISHTDEFLDEFVTWIEKVTN</sequence>
<dbReference type="Pfam" id="PF00561">
    <property type="entry name" value="Abhydrolase_1"/>
    <property type="match status" value="1"/>
</dbReference>
<feature type="active site" evidence="5">
    <location>
        <position position="190"/>
    </location>
</feature>
<dbReference type="PANTHER" id="PTHR43798">
    <property type="entry name" value="MONOACYLGLYCEROL LIPASE"/>
    <property type="match status" value="1"/>
</dbReference>
<evidence type="ECO:0000256" key="3">
    <source>
        <dbReference type="ARBA" id="ARBA00022756"/>
    </source>
</evidence>
<feature type="binding site" evidence="5">
    <location>
        <begin position="126"/>
        <end position="130"/>
    </location>
    <ligand>
        <name>substrate</name>
    </ligand>
</feature>
<feature type="domain" description="AB hydrolase-1" evidence="6">
    <location>
        <begin position="1"/>
        <end position="224"/>
    </location>
</feature>
<protein>
    <recommendedName>
        <fullName evidence="5">Pimeloyl-[acyl-carrier protein] methyl ester esterase</fullName>
        <ecNumber evidence="5">3.1.1.85</ecNumber>
    </recommendedName>
    <alternativeName>
        <fullName evidence="5">Biotin synthesis protein BioH</fullName>
    </alternativeName>
    <alternativeName>
        <fullName evidence="5">Carboxylesterase BioH</fullName>
    </alternativeName>
</protein>
<evidence type="ECO:0000313" key="8">
    <source>
        <dbReference type="Proteomes" id="UP000316416"/>
    </source>
</evidence>
<dbReference type="EC" id="3.1.1.85" evidence="5"/>
<dbReference type="EMBL" id="CP045503">
    <property type="protein sequence ID" value="QPG60291.1"/>
    <property type="molecule type" value="Genomic_DNA"/>
</dbReference>
<feature type="binding site" evidence="5">
    <location>
        <begin position="63"/>
        <end position="64"/>
    </location>
    <ligand>
        <name>substrate</name>
    </ligand>
</feature>
<keyword evidence="8" id="KW-1185">Reference proteome</keyword>
<evidence type="ECO:0000256" key="4">
    <source>
        <dbReference type="ARBA" id="ARBA00022801"/>
    </source>
</evidence>
<dbReference type="PANTHER" id="PTHR43798:SF31">
    <property type="entry name" value="AB HYDROLASE SUPERFAMILY PROTEIN YCLE"/>
    <property type="match status" value="1"/>
</dbReference>
<accession>A0ABX6VEL6</accession>
<dbReference type="GO" id="GO:0090499">
    <property type="term" value="F:pimelyl-[acyl-carrier protein] methyl ester esterase activity"/>
    <property type="evidence" value="ECO:0007669"/>
    <property type="project" value="UniProtKB-EC"/>
</dbReference>
<keyword evidence="4 5" id="KW-0378">Hydrolase</keyword>
<comment type="subcellular location">
    <subcellularLocation>
        <location evidence="5">Cytoplasm</location>
    </subcellularLocation>
</comment>
<evidence type="ECO:0000256" key="1">
    <source>
        <dbReference type="ARBA" id="ARBA00022487"/>
    </source>
</evidence>
<dbReference type="HAMAP" id="MF_01260">
    <property type="entry name" value="Carboxylester"/>
    <property type="match status" value="1"/>
</dbReference>
<dbReference type="NCBIfam" id="TIGR01738">
    <property type="entry name" value="bioH"/>
    <property type="match status" value="1"/>
</dbReference>
<feature type="active site" evidence="5">
    <location>
        <position position="218"/>
    </location>
</feature>
<comment type="pathway">
    <text evidence="5">Cofactor biosynthesis; biotin biosynthesis.</text>
</comment>
<feature type="active site" description="Nucleophile" evidence="5">
    <location>
        <position position="63"/>
    </location>
</feature>
<comment type="function">
    <text evidence="5">The physiological role of BioH is to remove the methyl group introduced by BioC when the pimeloyl moiety is complete. It allows to synthesize pimeloyl-ACP via the fatty acid synthetic pathway through the hydrolysis of the ester bonds of pimeloyl-ACP esters.</text>
</comment>
<dbReference type="Proteomes" id="UP000316416">
    <property type="component" value="Chromosome"/>
</dbReference>
<dbReference type="InterPro" id="IPR050266">
    <property type="entry name" value="AB_hydrolase_sf"/>
</dbReference>
<reference evidence="7" key="1">
    <citation type="submission" date="2021-07" db="EMBL/GenBank/DDBJ databases">
        <title>Shewanella sp. YLB-07 whole genome sequence.</title>
        <authorList>
            <person name="Yu L."/>
        </authorList>
    </citation>
    <scope>NUCLEOTIDE SEQUENCE</scope>
    <source>
        <strain evidence="7">YLB-08</strain>
    </source>
</reference>
<keyword evidence="1 5" id="KW-0719">Serine esterase</keyword>
<comment type="subunit">
    <text evidence="5">Monomer.</text>
</comment>
<evidence type="ECO:0000313" key="7">
    <source>
        <dbReference type="EMBL" id="QPG60291.1"/>
    </source>
</evidence>
<organism evidence="7 8">
    <name type="scientific">Shewanella eurypsychrophilus</name>
    <dbReference type="NCBI Taxonomy" id="2593656"/>
    <lineage>
        <taxon>Bacteria</taxon>
        <taxon>Pseudomonadati</taxon>
        <taxon>Pseudomonadota</taxon>
        <taxon>Gammaproteobacteria</taxon>
        <taxon>Alteromonadales</taxon>
        <taxon>Shewanellaceae</taxon>
        <taxon>Shewanella</taxon>
    </lineage>
</organism>
<gene>
    <name evidence="5 7" type="primary">bioH</name>
    <name evidence="7" type="ORF">FM038_000955</name>
</gene>
<comment type="similarity">
    <text evidence="5">Belongs to the AB hydrolase superfamily. Carboxylesterase BioH family.</text>
</comment>
<feature type="binding site" evidence="5">
    <location>
        <position position="218"/>
    </location>
    <ligand>
        <name>substrate</name>
    </ligand>
</feature>
<name>A0ABX6VEL6_9GAMM</name>
<proteinExistence type="inferred from homology"/>
<evidence type="ECO:0000256" key="2">
    <source>
        <dbReference type="ARBA" id="ARBA00022490"/>
    </source>
</evidence>
<keyword evidence="3 5" id="KW-0093">Biotin biosynthesis</keyword>
<keyword evidence="2 5" id="KW-0963">Cytoplasm</keyword>
<evidence type="ECO:0000259" key="6">
    <source>
        <dbReference type="Pfam" id="PF00561"/>
    </source>
</evidence>
<dbReference type="InterPro" id="IPR000073">
    <property type="entry name" value="AB_hydrolase_1"/>
</dbReference>
<comment type="catalytic activity">
    <reaction evidence="5">
        <text>6-carboxyhexanoyl-[ACP] methyl ester + H2O = 6-carboxyhexanoyl-[ACP] + methanol + H(+)</text>
        <dbReference type="Rhea" id="RHEA:42700"/>
        <dbReference type="Rhea" id="RHEA-COMP:9955"/>
        <dbReference type="Rhea" id="RHEA-COMP:10186"/>
        <dbReference type="ChEBI" id="CHEBI:15377"/>
        <dbReference type="ChEBI" id="CHEBI:15378"/>
        <dbReference type="ChEBI" id="CHEBI:17790"/>
        <dbReference type="ChEBI" id="CHEBI:78846"/>
        <dbReference type="ChEBI" id="CHEBI:82735"/>
        <dbReference type="EC" id="3.1.1.85"/>
    </reaction>
</comment>
<evidence type="ECO:0000256" key="5">
    <source>
        <dbReference type="HAMAP-Rule" id="MF_01260"/>
    </source>
</evidence>
<dbReference type="SUPFAM" id="SSF53474">
    <property type="entry name" value="alpha/beta-Hydrolases"/>
    <property type="match status" value="1"/>
</dbReference>
<feature type="binding site" evidence="5">
    <location>
        <position position="5"/>
    </location>
    <ligand>
        <name>substrate</name>
    </ligand>
</feature>